<keyword evidence="2" id="KW-1133">Transmembrane helix</keyword>
<keyword evidence="4" id="KW-1185">Reference proteome</keyword>
<proteinExistence type="predicted"/>
<evidence type="ECO:0000313" key="3">
    <source>
        <dbReference type="EMBL" id="TMW60552.1"/>
    </source>
</evidence>
<dbReference type="AlphaFoldDB" id="A0A8K1CE25"/>
<name>A0A8K1CE25_PYTOL</name>
<evidence type="ECO:0000256" key="2">
    <source>
        <dbReference type="SAM" id="Phobius"/>
    </source>
</evidence>
<keyword evidence="2" id="KW-0812">Transmembrane</keyword>
<sequence>MTMQVTRPEPAMEPSPASKKATAGSAKNFDGDALSPVSKLEAARKFAQVEQEKRVAAASARLTAAKKEHIVKRVEIEQHVGTHSEEQHVTHVVEETKESYVTGVSTFARRLLVSFSSISNNSKDDEENVDNQKEGEEIEASPTRSLLQATRSKLNALIAKNAEDEEDLPSTNYHLKQLGLVSDKINIYAPVHEQQQEIRRRRQSAIRCQEKYMQEVAELPMDDGYDSADDSDYVPEADDEQESGSEDESDDDVDEEEIRRLVEDQSEFDTRVAEARARLQEKKRAKAKKADFAWVPTKLSHRIAAVVALLLVLVFIVFIAEHESGACYFVVTSPTSDDSQRAVCNVVMSIYSSVLRVQQALMRS</sequence>
<feature type="region of interest" description="Disordered" evidence="1">
    <location>
        <begin position="1"/>
        <end position="33"/>
    </location>
</feature>
<evidence type="ECO:0000313" key="4">
    <source>
        <dbReference type="Proteomes" id="UP000794436"/>
    </source>
</evidence>
<feature type="compositionally biased region" description="Acidic residues" evidence="1">
    <location>
        <begin position="220"/>
        <end position="256"/>
    </location>
</feature>
<dbReference type="EMBL" id="SPLM01000108">
    <property type="protein sequence ID" value="TMW60552.1"/>
    <property type="molecule type" value="Genomic_DNA"/>
</dbReference>
<organism evidence="3 4">
    <name type="scientific">Pythium oligandrum</name>
    <name type="common">Mycoparasitic fungus</name>
    <dbReference type="NCBI Taxonomy" id="41045"/>
    <lineage>
        <taxon>Eukaryota</taxon>
        <taxon>Sar</taxon>
        <taxon>Stramenopiles</taxon>
        <taxon>Oomycota</taxon>
        <taxon>Peronosporomycetes</taxon>
        <taxon>Pythiales</taxon>
        <taxon>Pythiaceae</taxon>
        <taxon>Pythium</taxon>
    </lineage>
</organism>
<keyword evidence="2" id="KW-0472">Membrane</keyword>
<feature type="transmembrane region" description="Helical" evidence="2">
    <location>
        <begin position="303"/>
        <end position="320"/>
    </location>
</feature>
<dbReference type="OrthoDB" id="168496at2759"/>
<gene>
    <name evidence="3" type="ORF">Poli38472_000594</name>
</gene>
<comment type="caution">
    <text evidence="3">The sequence shown here is derived from an EMBL/GenBank/DDBJ whole genome shotgun (WGS) entry which is preliminary data.</text>
</comment>
<accession>A0A8K1CE25</accession>
<reference evidence="3" key="1">
    <citation type="submission" date="2019-03" db="EMBL/GenBank/DDBJ databases">
        <title>Long read genome sequence of the mycoparasitic Pythium oligandrum ATCC 38472 isolated from sugarbeet rhizosphere.</title>
        <authorList>
            <person name="Gaulin E."/>
        </authorList>
    </citation>
    <scope>NUCLEOTIDE SEQUENCE</scope>
    <source>
        <strain evidence="3">ATCC 38472_TT</strain>
    </source>
</reference>
<dbReference type="Proteomes" id="UP000794436">
    <property type="component" value="Unassembled WGS sequence"/>
</dbReference>
<evidence type="ECO:0000256" key="1">
    <source>
        <dbReference type="SAM" id="MobiDB-lite"/>
    </source>
</evidence>
<protein>
    <submittedName>
        <fullName evidence="3">Uncharacterized protein</fullName>
    </submittedName>
</protein>
<feature type="region of interest" description="Disordered" evidence="1">
    <location>
        <begin position="120"/>
        <end position="144"/>
    </location>
</feature>
<feature type="region of interest" description="Disordered" evidence="1">
    <location>
        <begin position="218"/>
        <end position="256"/>
    </location>
</feature>